<keyword evidence="1" id="KW-1133">Transmembrane helix</keyword>
<dbReference type="Gene3D" id="2.60.40.10">
    <property type="entry name" value="Immunoglobulins"/>
    <property type="match status" value="1"/>
</dbReference>
<dbReference type="AlphaFoldDB" id="A0A150JB78"/>
<keyword evidence="1" id="KW-0812">Transmembrane</keyword>
<evidence type="ECO:0000313" key="2">
    <source>
        <dbReference type="EMBL" id="KYC54415.1"/>
    </source>
</evidence>
<accession>A0A150JB78</accession>
<protein>
    <recommendedName>
        <fullName evidence="4">CARDB domain-containing protein</fullName>
    </recommendedName>
</protein>
<evidence type="ECO:0008006" key="4">
    <source>
        <dbReference type="Google" id="ProtNLM"/>
    </source>
</evidence>
<dbReference type="InterPro" id="IPR013783">
    <property type="entry name" value="Ig-like_fold"/>
</dbReference>
<reference evidence="2 3" key="1">
    <citation type="journal article" date="2016" name="ISME J.">
        <title>Chasing the elusive Euryarchaeota class WSA2: genomes reveal a uniquely fastidious methyl-reducing methanogen.</title>
        <authorList>
            <person name="Nobu M.K."/>
            <person name="Narihiro T."/>
            <person name="Kuroda K."/>
            <person name="Mei R."/>
            <person name="Liu W.T."/>
        </authorList>
    </citation>
    <scope>NUCLEOTIDE SEQUENCE [LARGE SCALE GENOMIC DNA]</scope>
    <source>
        <strain evidence="2">U1lsi0528_Bin089</strain>
    </source>
</reference>
<gene>
    <name evidence="2" type="ORF">AMQ74_00020</name>
</gene>
<evidence type="ECO:0000313" key="3">
    <source>
        <dbReference type="Proteomes" id="UP000075578"/>
    </source>
</evidence>
<dbReference type="Proteomes" id="UP000075578">
    <property type="component" value="Unassembled WGS sequence"/>
</dbReference>
<sequence length="506" mass="56949">MDKRFLSILTCFILICSINLVYGANVDKEVTIMIPLYQEKNEEYTIKGDLYNYSIRLVEITKCDKDLFDGSCINTIELNILQKNKYNNETIKTVVVPNIIKVREIPLTIEFEDIKFTSIFVITIYFDQGAANFKLGYTAKDVLREMTPIYSGEMIESPISLYFGEADKVYSMIVNRSEDKLIVNVRNNIDSETLYGVSDDILPFGNIRVKVLNKTNNGIKFTVYSISGINSLSKSEISIKKGESFNIGGSDFKVIDTSNLSTTIKFQDQEFILKKRSIKSINGYLFELSDSGADSANINVYHPLSINVTEYSPNVTLTVTKKLEAEEGDVIEIPFTLANTGKANAENLEVILQGSGLSIIDGSWKGALKSGETKDLIFKAKYNEPGSYIINIGVSSGQFSQNFQKDVNIKSKVTSVLREGPTQALIFIAKNYILTQERIKFIQNSINIFFYIGIAISGTIIVYSSMQTLPSRDIPKKKIPKQKVTINQTKKNISKNVRKRKIQERN</sequence>
<evidence type="ECO:0000256" key="1">
    <source>
        <dbReference type="SAM" id="Phobius"/>
    </source>
</evidence>
<keyword evidence="1" id="KW-0472">Membrane</keyword>
<dbReference type="EMBL" id="LNGD01000001">
    <property type="protein sequence ID" value="KYC54415.1"/>
    <property type="molecule type" value="Genomic_DNA"/>
</dbReference>
<comment type="caution">
    <text evidence="2">The sequence shown here is derived from an EMBL/GenBank/DDBJ whole genome shotgun (WGS) entry which is preliminary data.</text>
</comment>
<name>A0A150JB78_9EURY</name>
<organism evidence="2 3">
    <name type="scientific">Candidatus Methanofastidiosum methylothiophilum</name>
    <dbReference type="NCBI Taxonomy" id="1705564"/>
    <lineage>
        <taxon>Archaea</taxon>
        <taxon>Methanobacteriati</taxon>
        <taxon>Methanobacteriota</taxon>
        <taxon>Stenosarchaea group</taxon>
        <taxon>Candidatus Methanofastidiosia</taxon>
        <taxon>Candidatus Methanofastidiosales</taxon>
        <taxon>Candidatus Methanofastidiosaceae</taxon>
        <taxon>Candidatus Methanofastidiosum</taxon>
    </lineage>
</organism>
<feature type="transmembrane region" description="Helical" evidence="1">
    <location>
        <begin position="448"/>
        <end position="469"/>
    </location>
</feature>
<proteinExistence type="predicted"/>